<dbReference type="Proteomes" id="UP000284403">
    <property type="component" value="Unassembled WGS sequence"/>
</dbReference>
<evidence type="ECO:0000259" key="8">
    <source>
        <dbReference type="PROSITE" id="PS50067"/>
    </source>
</evidence>
<proteinExistence type="inferred from homology"/>
<comment type="subcellular location">
    <subcellularLocation>
        <location evidence="1">Cytoplasm</location>
    </subcellularLocation>
</comment>
<dbReference type="GO" id="GO:0005875">
    <property type="term" value="C:microtubule associated complex"/>
    <property type="evidence" value="ECO:0007669"/>
    <property type="project" value="TreeGrafter"/>
</dbReference>
<dbReference type="OrthoDB" id="3176171at2759"/>
<comment type="similarity">
    <text evidence="6">Belongs to the TRAFAC class myosin-kinesin ATPase superfamily. Kinesin family.</text>
</comment>
<dbReference type="PANTHER" id="PTHR47969">
    <property type="entry name" value="CHROMOSOME-ASSOCIATED KINESIN KIF4A-RELATED"/>
    <property type="match status" value="1"/>
</dbReference>
<reference evidence="9 10" key="1">
    <citation type="journal article" date="2018" name="BMC Genomics">
        <title>Genomic comparison of Trypanosoma conorhini and Trypanosoma rangeli to Trypanosoma cruzi strains of high and low virulence.</title>
        <authorList>
            <person name="Bradwell K.R."/>
            <person name="Koparde V.N."/>
            <person name="Matveyev A.V."/>
            <person name="Serrano M.G."/>
            <person name="Alves J.M."/>
            <person name="Parikh H."/>
            <person name="Huang B."/>
            <person name="Lee V."/>
            <person name="Espinosa-Alvarez O."/>
            <person name="Ortiz P.A."/>
            <person name="Costa-Martins A.G."/>
            <person name="Teixeira M.M."/>
            <person name="Buck G.A."/>
        </authorList>
    </citation>
    <scope>NUCLEOTIDE SEQUENCE [LARGE SCALE GENOMIC DNA]</scope>
    <source>
        <strain evidence="9 10">025E</strain>
    </source>
</reference>
<dbReference type="InterPro" id="IPR027640">
    <property type="entry name" value="Kinesin-like_fam"/>
</dbReference>
<evidence type="ECO:0000313" key="9">
    <source>
        <dbReference type="EMBL" id="RNF16137.1"/>
    </source>
</evidence>
<name>A0A3R7L4P6_9TRYP</name>
<feature type="region of interest" description="Disordered" evidence="7">
    <location>
        <begin position="334"/>
        <end position="357"/>
    </location>
</feature>
<evidence type="ECO:0000256" key="4">
    <source>
        <dbReference type="ARBA" id="ARBA00022840"/>
    </source>
</evidence>
<keyword evidence="10" id="KW-1185">Reference proteome</keyword>
<dbReference type="CDD" id="cd00106">
    <property type="entry name" value="KISc"/>
    <property type="match status" value="1"/>
</dbReference>
<keyword evidence="4 6" id="KW-0067">ATP-binding</keyword>
<evidence type="ECO:0000313" key="10">
    <source>
        <dbReference type="Proteomes" id="UP000284403"/>
    </source>
</evidence>
<feature type="region of interest" description="Disordered" evidence="7">
    <location>
        <begin position="743"/>
        <end position="764"/>
    </location>
</feature>
<dbReference type="PANTHER" id="PTHR47969:SF15">
    <property type="entry name" value="CHROMOSOME-ASSOCIATED KINESIN KIF4A-RELATED"/>
    <property type="match status" value="1"/>
</dbReference>
<gene>
    <name evidence="9" type="ORF">Tco025E_05271</name>
</gene>
<feature type="compositionally biased region" description="Low complexity" evidence="7">
    <location>
        <begin position="342"/>
        <end position="357"/>
    </location>
</feature>
<evidence type="ECO:0000256" key="6">
    <source>
        <dbReference type="PROSITE-ProRule" id="PRU00283"/>
    </source>
</evidence>
<dbReference type="InterPro" id="IPR036961">
    <property type="entry name" value="Kinesin_motor_dom_sf"/>
</dbReference>
<dbReference type="GO" id="GO:0005737">
    <property type="term" value="C:cytoplasm"/>
    <property type="evidence" value="ECO:0007669"/>
    <property type="project" value="UniProtKB-SubCell"/>
</dbReference>
<feature type="compositionally biased region" description="Low complexity" evidence="7">
    <location>
        <begin position="34"/>
        <end position="43"/>
    </location>
</feature>
<dbReference type="EMBL" id="MKKU01000303">
    <property type="protein sequence ID" value="RNF16137.1"/>
    <property type="molecule type" value="Genomic_DNA"/>
</dbReference>
<feature type="region of interest" description="Disordered" evidence="7">
    <location>
        <begin position="1"/>
        <end position="94"/>
    </location>
</feature>
<dbReference type="GO" id="GO:0008017">
    <property type="term" value="F:microtubule binding"/>
    <property type="evidence" value="ECO:0007669"/>
    <property type="project" value="InterPro"/>
</dbReference>
<feature type="compositionally biased region" description="Polar residues" evidence="7">
    <location>
        <begin position="745"/>
        <end position="760"/>
    </location>
</feature>
<feature type="compositionally biased region" description="Acidic residues" evidence="7">
    <location>
        <begin position="295"/>
        <end position="308"/>
    </location>
</feature>
<keyword evidence="2" id="KW-0963">Cytoplasm</keyword>
<evidence type="ECO:0000256" key="2">
    <source>
        <dbReference type="ARBA" id="ARBA00022490"/>
    </source>
</evidence>
<dbReference type="AlphaFoldDB" id="A0A3R7L4P6"/>
<feature type="region of interest" description="Disordered" evidence="7">
    <location>
        <begin position="295"/>
        <end position="316"/>
    </location>
</feature>
<dbReference type="PRINTS" id="PR00380">
    <property type="entry name" value="KINESINHEAVY"/>
</dbReference>
<dbReference type="Gene3D" id="3.40.850.10">
    <property type="entry name" value="Kinesin motor domain"/>
    <property type="match status" value="1"/>
</dbReference>
<comment type="caution">
    <text evidence="9">The sequence shown here is derived from an EMBL/GenBank/DDBJ whole genome shotgun (WGS) entry which is preliminary data.</text>
</comment>
<organism evidence="9 10">
    <name type="scientific">Trypanosoma conorhini</name>
    <dbReference type="NCBI Taxonomy" id="83891"/>
    <lineage>
        <taxon>Eukaryota</taxon>
        <taxon>Discoba</taxon>
        <taxon>Euglenozoa</taxon>
        <taxon>Kinetoplastea</taxon>
        <taxon>Metakinetoplastina</taxon>
        <taxon>Trypanosomatida</taxon>
        <taxon>Trypanosomatidae</taxon>
        <taxon>Trypanosoma</taxon>
    </lineage>
</organism>
<feature type="region of interest" description="Disordered" evidence="7">
    <location>
        <begin position="775"/>
        <end position="794"/>
    </location>
</feature>
<dbReference type="SMART" id="SM00129">
    <property type="entry name" value="KISc"/>
    <property type="match status" value="1"/>
</dbReference>
<evidence type="ECO:0000256" key="3">
    <source>
        <dbReference type="ARBA" id="ARBA00022741"/>
    </source>
</evidence>
<dbReference type="GO" id="GO:0007052">
    <property type="term" value="P:mitotic spindle organization"/>
    <property type="evidence" value="ECO:0007669"/>
    <property type="project" value="TreeGrafter"/>
</dbReference>
<keyword evidence="6" id="KW-0505">Motor protein</keyword>
<dbReference type="GO" id="GO:0051231">
    <property type="term" value="P:spindle elongation"/>
    <property type="evidence" value="ECO:0007669"/>
    <property type="project" value="TreeGrafter"/>
</dbReference>
<feature type="region of interest" description="Disordered" evidence="7">
    <location>
        <begin position="830"/>
        <end position="897"/>
    </location>
</feature>
<dbReference type="PROSITE" id="PS50067">
    <property type="entry name" value="KINESIN_MOTOR_2"/>
    <property type="match status" value="1"/>
</dbReference>
<evidence type="ECO:0000256" key="1">
    <source>
        <dbReference type="ARBA" id="ARBA00004496"/>
    </source>
</evidence>
<dbReference type="InterPro" id="IPR027417">
    <property type="entry name" value="P-loop_NTPase"/>
</dbReference>
<evidence type="ECO:0000256" key="5">
    <source>
        <dbReference type="ARBA" id="ARBA00023054"/>
    </source>
</evidence>
<keyword evidence="3 6" id="KW-0547">Nucleotide-binding</keyword>
<dbReference type="GO" id="GO:0007018">
    <property type="term" value="P:microtubule-based movement"/>
    <property type="evidence" value="ECO:0007669"/>
    <property type="project" value="InterPro"/>
</dbReference>
<dbReference type="GeneID" id="40318882"/>
<accession>A0A3R7L4P6</accession>
<dbReference type="GO" id="GO:0005524">
    <property type="term" value="F:ATP binding"/>
    <property type="evidence" value="ECO:0007669"/>
    <property type="project" value="UniProtKB-UniRule"/>
</dbReference>
<feature type="region of interest" description="Disordered" evidence="7">
    <location>
        <begin position="445"/>
        <end position="467"/>
    </location>
</feature>
<feature type="compositionally biased region" description="Basic and acidic residues" evidence="7">
    <location>
        <begin position="830"/>
        <end position="839"/>
    </location>
</feature>
<feature type="binding site" evidence="6">
    <location>
        <begin position="233"/>
        <end position="240"/>
    </location>
    <ligand>
        <name>ATP</name>
        <dbReference type="ChEBI" id="CHEBI:30616"/>
    </ligand>
</feature>
<protein>
    <submittedName>
        <fullName evidence="9">Putative MCAK-like kinesin</fullName>
    </submittedName>
</protein>
<dbReference type="RefSeq" id="XP_029227710.1">
    <property type="nucleotide sequence ID" value="XM_029372172.1"/>
</dbReference>
<dbReference type="GO" id="GO:0003777">
    <property type="term" value="F:microtubule motor activity"/>
    <property type="evidence" value="ECO:0007669"/>
    <property type="project" value="InterPro"/>
</dbReference>
<evidence type="ECO:0000256" key="7">
    <source>
        <dbReference type="SAM" id="MobiDB-lite"/>
    </source>
</evidence>
<keyword evidence="5" id="KW-0175">Coiled coil</keyword>
<feature type="domain" description="Kinesin motor" evidence="8">
    <location>
        <begin position="131"/>
        <end position="576"/>
    </location>
</feature>
<sequence length="917" mass="99794">MSLTPERGGQAEAATPASPPPQMQSNAAGRGSVTPTTAPPDATVSRSPPLQWDSPSSRGGGHASKHSAAAAAVGRPRKDSPHLSSGDGFSTATGSCSVHEVPTLLVTPKNVDSVVSEEAAVPGLSDMGPGNVCVIVRVRPMISNKMAQPCCRVIDGPGMVEYTAPLRELPVLGNTFQTTSATPTASLESRRTYFAYDAALGEAADQNDTMKCVGYKMLRYLLQGYNATILCYGQSGSGKTHSMIGPAGGMLERLQKPEDFGLVPRMLESLFTLLQQKFPVEPEQEQLPHALALDAMEEEEEEEEEEGSEVPPKPGWHVEIGALELYQEEMRDVLADGPPLNSSSRAASVSSPCNSVTPRSVRSLRSVRSVPPAACELKICEDPDWGVAVSGLSWFPVRSFDVAMQTLLRATRTRRIGATSLNERSSRSHFFVFVALQQWGVEEAEGAAEQRGAEEEEERTRRSSGGRTRSLLTLVDLAGSERVSATGAEGLRLKEAQTINLSLTLLGNVIRKLTATGKEREQFTHIPYRDSKLTRLLQESIGGNAFTTLLCTVSPETRDAAESLSTLQFAKRAKRIRNRPVVNHLDTKEELKSKLQLALRRIVWLEKQLAALVKVRRRSDTTEMDKAEDAGAGALLNHRTGNPTSDELPAGGEVGNVTPCVTLSPIIYDLPGIPEENGGGIHYIPKKELAHKLLEELGRNEVEAAHAQRELAMYARLLQEEREDRERVEGLLFEERHRRLEVESQLHSISPPRGSSTTPSDGACFQSYADTPDWFAAGPSAGTRGSRERDASSRTLWRRSVANSPWQQPLRFPSILRALSACVPFMQPRKDASLERNDPHTGGSPSRSDTRAPGSIYSGIRSAAVRRDDDDDDDEDGGDRPDAEEVASLDSPCNSTTDTLSMVRQLVQYGVRDMLQP</sequence>
<dbReference type="SUPFAM" id="SSF52540">
    <property type="entry name" value="P-loop containing nucleoside triphosphate hydrolases"/>
    <property type="match status" value="1"/>
</dbReference>
<dbReference type="Pfam" id="PF00225">
    <property type="entry name" value="Kinesin"/>
    <property type="match status" value="1"/>
</dbReference>
<dbReference type="InterPro" id="IPR001752">
    <property type="entry name" value="Kinesin_motor_dom"/>
</dbReference>